<feature type="compositionally biased region" description="Low complexity" evidence="1">
    <location>
        <begin position="27"/>
        <end position="38"/>
    </location>
</feature>
<evidence type="ECO:0000313" key="2">
    <source>
        <dbReference type="EMBL" id="MFB9313317.1"/>
    </source>
</evidence>
<evidence type="ECO:0000256" key="1">
    <source>
        <dbReference type="SAM" id="MobiDB-lite"/>
    </source>
</evidence>
<protein>
    <submittedName>
        <fullName evidence="2">Uncharacterized protein</fullName>
    </submittedName>
</protein>
<proteinExistence type="predicted"/>
<keyword evidence="3" id="KW-1185">Reference proteome</keyword>
<dbReference type="Proteomes" id="UP001589750">
    <property type="component" value="Unassembled WGS sequence"/>
</dbReference>
<dbReference type="RefSeq" id="WP_170215259.1">
    <property type="nucleotide sequence ID" value="NZ_JBHMDG010000012.1"/>
</dbReference>
<evidence type="ECO:0000313" key="3">
    <source>
        <dbReference type="Proteomes" id="UP001589750"/>
    </source>
</evidence>
<feature type="compositionally biased region" description="Polar residues" evidence="1">
    <location>
        <begin position="44"/>
        <end position="54"/>
    </location>
</feature>
<name>A0ABV5K9B5_9ACTN</name>
<feature type="region of interest" description="Disordered" evidence="1">
    <location>
        <begin position="1"/>
        <end position="54"/>
    </location>
</feature>
<gene>
    <name evidence="2" type="ORF">ACFFRI_09705</name>
</gene>
<dbReference type="EMBL" id="JBHMDG010000012">
    <property type="protein sequence ID" value="MFB9313317.1"/>
    <property type="molecule type" value="Genomic_DNA"/>
</dbReference>
<organism evidence="2 3">
    <name type="scientific">Nocardioides plantarum</name>
    <dbReference type="NCBI Taxonomy" id="29299"/>
    <lineage>
        <taxon>Bacteria</taxon>
        <taxon>Bacillati</taxon>
        <taxon>Actinomycetota</taxon>
        <taxon>Actinomycetes</taxon>
        <taxon>Propionibacteriales</taxon>
        <taxon>Nocardioidaceae</taxon>
        <taxon>Nocardioides</taxon>
    </lineage>
</organism>
<comment type="caution">
    <text evidence="2">The sequence shown here is derived from an EMBL/GenBank/DDBJ whole genome shotgun (WGS) entry which is preliminary data.</text>
</comment>
<reference evidence="2 3" key="1">
    <citation type="submission" date="2024-09" db="EMBL/GenBank/DDBJ databases">
        <authorList>
            <person name="Sun Q."/>
            <person name="Mori K."/>
        </authorList>
    </citation>
    <scope>NUCLEOTIDE SEQUENCE [LARGE SCALE GENOMIC DNA]</scope>
    <source>
        <strain evidence="2 3">JCM 9626</strain>
    </source>
</reference>
<accession>A0ABV5K9B5</accession>
<sequence>MTQPVPEESNEAYDLDSPPPGEHESEAPGADDGAQAEEAVQEENAGTTLDQPSQ</sequence>